<evidence type="ECO:0000256" key="2">
    <source>
        <dbReference type="ARBA" id="ARBA00022552"/>
    </source>
</evidence>
<dbReference type="EMBL" id="WPCR01000003">
    <property type="protein sequence ID" value="NHM13746.1"/>
    <property type="molecule type" value="Genomic_DNA"/>
</dbReference>
<dbReference type="EMBL" id="CP072829">
    <property type="protein sequence ID" value="QTU85113.1"/>
    <property type="molecule type" value="Genomic_DNA"/>
</dbReference>
<dbReference type="InterPro" id="IPR029063">
    <property type="entry name" value="SAM-dependent_MTases_sf"/>
</dbReference>
<comment type="function">
    <text evidence="6">Specifically methylates the guanine in position 2445 (m2G2445) and the guanine in position 2069 (m7G2069) of 23S rRNA.</text>
</comment>
<dbReference type="RefSeq" id="WP_166338793.1">
    <property type="nucleotide sequence ID" value="NZ_CP072829.1"/>
</dbReference>
<protein>
    <recommendedName>
        <fullName evidence="6">Ribosomal RNA large subunit methyltransferase K/L</fullName>
    </recommendedName>
    <domain>
        <recommendedName>
            <fullName evidence="6">23S rRNA m2G2445 methyltransferase</fullName>
            <ecNumber evidence="6">2.1.1.173</ecNumber>
        </recommendedName>
        <alternativeName>
            <fullName evidence="6">rRNA (guanine-N(2)-)-methyltransferase RlmL</fullName>
        </alternativeName>
    </domain>
    <domain>
        <recommendedName>
            <fullName evidence="6">23S rRNA m7G2069 methyltransferase</fullName>
            <ecNumber evidence="6">2.1.1.264</ecNumber>
        </recommendedName>
        <alternativeName>
            <fullName evidence="6">rRNA (guanine-N(7)-)-methyltransferase RlmK</fullName>
        </alternativeName>
    </domain>
</protein>
<dbReference type="SMART" id="SM00981">
    <property type="entry name" value="THUMP"/>
    <property type="match status" value="1"/>
</dbReference>
<comment type="similarity">
    <text evidence="6">Belongs to the methyltransferase superfamily. RlmKL family.</text>
</comment>
<dbReference type="InterPro" id="IPR019614">
    <property type="entry name" value="SAM-dep_methyl-trfase"/>
</dbReference>
<keyword evidence="4 6" id="KW-0808">Transferase</keyword>
<dbReference type="PANTHER" id="PTHR47313">
    <property type="entry name" value="RIBOSOMAL RNA LARGE SUBUNIT METHYLTRANSFERASE K/L"/>
    <property type="match status" value="1"/>
</dbReference>
<evidence type="ECO:0000313" key="12">
    <source>
        <dbReference type="Proteomes" id="UP000671910"/>
    </source>
</evidence>
<dbReference type="Pfam" id="PF02926">
    <property type="entry name" value="THUMP"/>
    <property type="match status" value="1"/>
</dbReference>
<dbReference type="PIRSF" id="PIRSF037618">
    <property type="entry name" value="RNA_Mtase_bacteria_prd"/>
    <property type="match status" value="1"/>
</dbReference>
<dbReference type="InterPro" id="IPR017244">
    <property type="entry name" value="23SrRNA_methyltr_KL"/>
</dbReference>
<organism evidence="10 12">
    <name type="scientific">Xiamenia xianingshaonis</name>
    <dbReference type="NCBI Taxonomy" id="2682776"/>
    <lineage>
        <taxon>Bacteria</taxon>
        <taxon>Bacillati</taxon>
        <taxon>Actinomycetota</taxon>
        <taxon>Coriobacteriia</taxon>
        <taxon>Eggerthellales</taxon>
        <taxon>Eggerthellaceae</taxon>
        <taxon>Xiamenia</taxon>
    </lineage>
</organism>
<evidence type="ECO:0000256" key="4">
    <source>
        <dbReference type="ARBA" id="ARBA00022679"/>
    </source>
</evidence>
<dbReference type="Pfam" id="PF01170">
    <property type="entry name" value="UPF0020"/>
    <property type="match status" value="1"/>
</dbReference>
<dbReference type="NCBIfam" id="NF008748">
    <property type="entry name" value="PRK11783.1"/>
    <property type="match status" value="1"/>
</dbReference>
<evidence type="ECO:0000313" key="10">
    <source>
        <dbReference type="EMBL" id="QTU85113.1"/>
    </source>
</evidence>
<comment type="subcellular location">
    <subcellularLocation>
        <location evidence="6">Cytoplasm</location>
    </subcellularLocation>
</comment>
<dbReference type="InterPro" id="IPR000241">
    <property type="entry name" value="RlmKL-like_Mtase"/>
</dbReference>
<keyword evidence="11" id="KW-1185">Reference proteome</keyword>
<accession>A0A9E6MRL5</accession>
<evidence type="ECO:0000256" key="7">
    <source>
        <dbReference type="PROSITE-ProRule" id="PRU00529"/>
    </source>
</evidence>
<dbReference type="Gene3D" id="3.30.750.80">
    <property type="entry name" value="RNA methyltransferase domain (HRMD) like"/>
    <property type="match status" value="1"/>
</dbReference>
<keyword evidence="5 6" id="KW-0949">S-adenosyl-L-methionine</keyword>
<dbReference type="GO" id="GO:0070043">
    <property type="term" value="F:rRNA (guanine-N7-)-methyltransferase activity"/>
    <property type="evidence" value="ECO:0007669"/>
    <property type="project" value="UniProtKB-UniRule"/>
</dbReference>
<dbReference type="CDD" id="cd02440">
    <property type="entry name" value="AdoMet_MTases"/>
    <property type="match status" value="1"/>
</dbReference>
<dbReference type="Gene3D" id="3.40.50.150">
    <property type="entry name" value="Vaccinia Virus protein VP39"/>
    <property type="match status" value="2"/>
</dbReference>
<keyword evidence="7" id="KW-0694">RNA-binding</keyword>
<reference evidence="9 11" key="1">
    <citation type="submission" date="2019-11" db="EMBL/GenBank/DDBJ databases">
        <title>Eggerthellaceae novel genus isolated from the rectal contents of marmort.</title>
        <authorList>
            <person name="Zhang G."/>
        </authorList>
    </citation>
    <scope>NUCLEOTIDE SEQUENCE [LARGE SCALE GENOMIC DNA]</scope>
    <source>
        <strain evidence="9">Zg-886</strain>
        <strain evidence="11">zg-886</strain>
    </source>
</reference>
<dbReference type="InterPro" id="IPR054170">
    <property type="entry name" value="RlmL_1st"/>
</dbReference>
<dbReference type="HAMAP" id="MF_01858">
    <property type="entry name" value="23SrRNA_methyltr_KL"/>
    <property type="match status" value="1"/>
</dbReference>
<evidence type="ECO:0000313" key="9">
    <source>
        <dbReference type="EMBL" id="NHM13746.1"/>
    </source>
</evidence>
<evidence type="ECO:0000256" key="5">
    <source>
        <dbReference type="ARBA" id="ARBA00022691"/>
    </source>
</evidence>
<evidence type="ECO:0000313" key="11">
    <source>
        <dbReference type="Proteomes" id="UP000636394"/>
    </source>
</evidence>
<evidence type="ECO:0000256" key="3">
    <source>
        <dbReference type="ARBA" id="ARBA00022603"/>
    </source>
</evidence>
<evidence type="ECO:0000256" key="1">
    <source>
        <dbReference type="ARBA" id="ARBA00022490"/>
    </source>
</evidence>
<dbReference type="CDD" id="cd11715">
    <property type="entry name" value="THUMP_AdoMetMT"/>
    <property type="match status" value="1"/>
</dbReference>
<dbReference type="SUPFAM" id="SSF53335">
    <property type="entry name" value="S-adenosyl-L-methionine-dependent methyltransferases"/>
    <property type="match status" value="2"/>
</dbReference>
<dbReference type="InterPro" id="IPR004114">
    <property type="entry name" value="THUMP_dom"/>
</dbReference>
<dbReference type="Proteomes" id="UP000671910">
    <property type="component" value="Chromosome"/>
</dbReference>
<dbReference type="AlphaFoldDB" id="A0A9E6MRL5"/>
<keyword evidence="3 6" id="KW-0489">Methyltransferase</keyword>
<feature type="domain" description="THUMP" evidence="8">
    <location>
        <begin position="47"/>
        <end position="158"/>
    </location>
</feature>
<dbReference type="GO" id="GO:0052915">
    <property type="term" value="F:23S rRNA (guanine(2445)-N(2))-methyltransferase activity"/>
    <property type="evidence" value="ECO:0007669"/>
    <property type="project" value="UniProtKB-UniRule"/>
</dbReference>
<dbReference type="KEGG" id="ebz:J7S26_04195"/>
<dbReference type="GO" id="GO:0003723">
    <property type="term" value="F:RNA binding"/>
    <property type="evidence" value="ECO:0007669"/>
    <property type="project" value="UniProtKB-UniRule"/>
</dbReference>
<dbReference type="EC" id="2.1.1.264" evidence="6"/>
<dbReference type="Proteomes" id="UP000636394">
    <property type="component" value="Unassembled WGS sequence"/>
</dbReference>
<evidence type="ECO:0000256" key="6">
    <source>
        <dbReference type="HAMAP-Rule" id="MF_01858"/>
    </source>
</evidence>
<reference evidence="10" key="2">
    <citation type="submission" date="2021-04" db="EMBL/GenBank/DDBJ databases">
        <title>Novel species in family Eggerthellaceae.</title>
        <authorList>
            <person name="Zhang G."/>
        </authorList>
    </citation>
    <scope>NUCLEOTIDE SEQUENCE</scope>
    <source>
        <strain evidence="10">Zg-886</strain>
    </source>
</reference>
<sequence length="760" mass="82151">MSDYSCELFATCLAGLEHALADELAAIGIRRTRPLQGGVACYCDRRLALKACLWSRLAARVLLVVDRVNAKNADALYQAVFDLPWEEVVATEATLSVRASGANDELRNTKFTALKVKDAVCDALRERAGWRPDIDPREADAVIEVRLKDDRATVSLDLSGSTLYRRSYVAAEDGADEAHRCGQAAGLLALAGWNGRAADGWALADPACDKGALVIEAASVACNLAPGLTRDRWGFGGWAQLDLDAWEDLIDEADAAFEAGLQRVREGASKASGADGVEQVRFIGLSASSVAIAEARRRVRRAGLRDVASIELGDAESVDEAVVRASKAAGGPCLVASVEALSAPGGAQATAQAAASALVRGVSAAPAGSSMAVVGYDQVGRSFSQSPACKVALGRGRVEQTVRVFDEPAGERTTVVVPDPAGGAEHEVSVYDATSAQFVARLHKNFRQRRKWARRVGVSCYRVYDADLPEYAVAIDVYAGADHARGNTYLHIAEYAPPASIDADKAARRFDDVLALAPVAMGVRPDHVFAKTRRRDKGGSQYASDKRYNYVTLVEEAGHLFEVDLSGYLDTGLFLDHRVTRLWLQDNAQGARFLNLFAYTGSGTVYAAAGGAAETTTVDLSQTYLDWARRNMELNGFSGPKHAFERADVMSWITECRHSPRRFDLVFVDPPTFSNSKAMGKRTWDVQRDHAELLIGVSRLLAPGGVALFSCNLRTFKPDLETLAKYGVDVQDVTAETIPDDFSRNQKVHKAYLVRRAQKD</sequence>
<dbReference type="Gene3D" id="3.30.2130.30">
    <property type="match status" value="1"/>
</dbReference>
<comment type="catalytic activity">
    <reaction evidence="6">
        <text>guanosine(2445) in 23S rRNA + S-adenosyl-L-methionine = N(2)-methylguanosine(2445) in 23S rRNA + S-adenosyl-L-homocysteine + H(+)</text>
        <dbReference type="Rhea" id="RHEA:42740"/>
        <dbReference type="Rhea" id="RHEA-COMP:10215"/>
        <dbReference type="Rhea" id="RHEA-COMP:10216"/>
        <dbReference type="ChEBI" id="CHEBI:15378"/>
        <dbReference type="ChEBI" id="CHEBI:57856"/>
        <dbReference type="ChEBI" id="CHEBI:59789"/>
        <dbReference type="ChEBI" id="CHEBI:74269"/>
        <dbReference type="ChEBI" id="CHEBI:74481"/>
        <dbReference type="EC" id="2.1.1.173"/>
    </reaction>
</comment>
<dbReference type="GO" id="GO:0005737">
    <property type="term" value="C:cytoplasm"/>
    <property type="evidence" value="ECO:0007669"/>
    <property type="project" value="UniProtKB-SubCell"/>
</dbReference>
<comment type="catalytic activity">
    <reaction evidence="6">
        <text>guanosine(2069) in 23S rRNA + S-adenosyl-L-methionine = N(2)-methylguanosine(2069) in 23S rRNA + S-adenosyl-L-homocysteine + H(+)</text>
        <dbReference type="Rhea" id="RHEA:43772"/>
        <dbReference type="Rhea" id="RHEA-COMP:10688"/>
        <dbReference type="Rhea" id="RHEA-COMP:10689"/>
        <dbReference type="ChEBI" id="CHEBI:15378"/>
        <dbReference type="ChEBI" id="CHEBI:57856"/>
        <dbReference type="ChEBI" id="CHEBI:59789"/>
        <dbReference type="ChEBI" id="CHEBI:74269"/>
        <dbReference type="ChEBI" id="CHEBI:74481"/>
        <dbReference type="EC" id="2.1.1.264"/>
    </reaction>
</comment>
<evidence type="ECO:0000259" key="8">
    <source>
        <dbReference type="PROSITE" id="PS51165"/>
    </source>
</evidence>
<dbReference type="Pfam" id="PF10672">
    <property type="entry name" value="Methyltrans_SAM"/>
    <property type="match status" value="1"/>
</dbReference>
<dbReference type="Pfam" id="PF22020">
    <property type="entry name" value="RlmL_1st"/>
    <property type="match status" value="1"/>
</dbReference>
<gene>
    <name evidence="10" type="primary">rlmKL</name>
    <name evidence="6" type="synonym">rlmL</name>
    <name evidence="9" type="ORF">GMI68_02975</name>
    <name evidence="10" type="ORF">J7S26_04195</name>
</gene>
<dbReference type="PROSITE" id="PS51165">
    <property type="entry name" value="THUMP"/>
    <property type="match status" value="1"/>
</dbReference>
<name>A0A9E6MRL5_9ACTN</name>
<dbReference type="EC" id="2.1.1.173" evidence="6"/>
<keyword evidence="1 6" id="KW-0963">Cytoplasm</keyword>
<dbReference type="PANTHER" id="PTHR47313:SF1">
    <property type="entry name" value="RIBOSOMAL RNA LARGE SUBUNIT METHYLTRANSFERASE K_L"/>
    <property type="match status" value="1"/>
</dbReference>
<proteinExistence type="inferred from homology"/>
<keyword evidence="2 6" id="KW-0698">rRNA processing</keyword>